<organism evidence="1 2">
    <name type="scientific">Paenacidovorax caeni</name>
    <dbReference type="NCBI Taxonomy" id="343013"/>
    <lineage>
        <taxon>Bacteria</taxon>
        <taxon>Pseudomonadati</taxon>
        <taxon>Pseudomonadota</taxon>
        <taxon>Betaproteobacteria</taxon>
        <taxon>Burkholderiales</taxon>
        <taxon>Comamonadaceae</taxon>
        <taxon>Paenacidovorax</taxon>
    </lineage>
</organism>
<reference evidence="1 2" key="1">
    <citation type="submission" date="2016-10" db="EMBL/GenBank/DDBJ databases">
        <authorList>
            <person name="de Groot N.N."/>
        </authorList>
    </citation>
    <scope>NUCLEOTIDE SEQUENCE [LARGE SCALE GENOMIC DNA]</scope>
    <source>
        <strain evidence="1 2">R-24608</strain>
    </source>
</reference>
<proteinExistence type="predicted"/>
<accession>A0A1I7GC63</accession>
<dbReference type="AlphaFoldDB" id="A0A1I7GC63"/>
<protein>
    <submittedName>
        <fullName evidence="1">Uncharacterized protein</fullName>
    </submittedName>
</protein>
<dbReference type="Proteomes" id="UP000183656">
    <property type="component" value="Unassembled WGS sequence"/>
</dbReference>
<sequence length="87" mass="9629">MCALLLSMIKLAHDILSLSRKRIGLSKCVPHPAHSWAKVWELGFVYGAADMSADTLTNPVADAIQHARCKVSRSEWNGQGGRSIRIW</sequence>
<gene>
    <name evidence="1" type="ORF">SAMN04489707_100514</name>
</gene>
<keyword evidence="2" id="KW-1185">Reference proteome</keyword>
<dbReference type="EMBL" id="FPBX01000005">
    <property type="protein sequence ID" value="SFU46047.1"/>
    <property type="molecule type" value="Genomic_DNA"/>
</dbReference>
<evidence type="ECO:0000313" key="1">
    <source>
        <dbReference type="EMBL" id="SFU46047.1"/>
    </source>
</evidence>
<name>A0A1I7GC63_9BURK</name>
<evidence type="ECO:0000313" key="2">
    <source>
        <dbReference type="Proteomes" id="UP000183656"/>
    </source>
</evidence>